<dbReference type="EMBL" id="JAQOWY010000068">
    <property type="protein sequence ID" value="KAK1852738.1"/>
    <property type="molecule type" value="Genomic_DNA"/>
</dbReference>
<reference evidence="2" key="1">
    <citation type="submission" date="2023-01" db="EMBL/GenBank/DDBJ databases">
        <title>Colletotrichum chrysophilum M932 genome sequence.</title>
        <authorList>
            <person name="Baroncelli R."/>
        </authorList>
    </citation>
    <scope>NUCLEOTIDE SEQUENCE</scope>
    <source>
        <strain evidence="2">M932</strain>
    </source>
</reference>
<sequence length="449" mass="48220">MASFDEERLKDEEGIDGIVVADKKVWIECSVSGFPLVVGWPAEGWSGLSNNRKTEAGSLSQWTFGTGQAELQGGLDHYGQSDMRWRRCVRANRGRWCCRRREEGKGRKIGSRIGTWVVVGRIGLGKKEDEPAAEAKRSDGGKEAVGPSHLLAEQAERAGERFDADRQTGSCLMQAASATVEGLSFVVVGVAELFPGKSRGRAARDPREERKSGDVVRLCYDETDIFQPELLLGGGLGIWEEGMRILWRWPSTVRNSNGILGKRPPARCEPHASTSKGRGCSGREGGVPGTSGSNCQFAAAAGATREWKAGLQQQQVEAGAGGREGGTGQVLDPGGLLQCLVGCPGSLTAPKKGAAADWWTQRDVFPILAPALRATRRFGRRLSGRFRTTQGPLKAVVTRKAHCPEGRSREGGAACATAVVANEDAWGFCTTSFEARDWMDGMSGIGTEL</sequence>
<feature type="compositionally biased region" description="Basic and acidic residues" evidence="1">
    <location>
        <begin position="128"/>
        <end position="142"/>
    </location>
</feature>
<protein>
    <submittedName>
        <fullName evidence="2">Uncharacterized protein</fullName>
    </submittedName>
</protein>
<dbReference type="Proteomes" id="UP001243330">
    <property type="component" value="Unassembled WGS sequence"/>
</dbReference>
<comment type="caution">
    <text evidence="2">The sequence shown here is derived from an EMBL/GenBank/DDBJ whole genome shotgun (WGS) entry which is preliminary data.</text>
</comment>
<organism evidence="2 3">
    <name type="scientific">Colletotrichum chrysophilum</name>
    <dbReference type="NCBI Taxonomy" id="1836956"/>
    <lineage>
        <taxon>Eukaryota</taxon>
        <taxon>Fungi</taxon>
        <taxon>Dikarya</taxon>
        <taxon>Ascomycota</taxon>
        <taxon>Pezizomycotina</taxon>
        <taxon>Sordariomycetes</taxon>
        <taxon>Hypocreomycetidae</taxon>
        <taxon>Glomerellales</taxon>
        <taxon>Glomerellaceae</taxon>
        <taxon>Colletotrichum</taxon>
        <taxon>Colletotrichum gloeosporioides species complex</taxon>
    </lineage>
</organism>
<accession>A0AAD9ELI2</accession>
<evidence type="ECO:0000313" key="3">
    <source>
        <dbReference type="Proteomes" id="UP001243330"/>
    </source>
</evidence>
<name>A0AAD9ELI2_9PEZI</name>
<feature type="compositionally biased region" description="Gly residues" evidence="1">
    <location>
        <begin position="279"/>
        <end position="288"/>
    </location>
</feature>
<proteinExistence type="predicted"/>
<evidence type="ECO:0000313" key="2">
    <source>
        <dbReference type="EMBL" id="KAK1852738.1"/>
    </source>
</evidence>
<evidence type="ECO:0000256" key="1">
    <source>
        <dbReference type="SAM" id="MobiDB-lite"/>
    </source>
</evidence>
<dbReference type="AlphaFoldDB" id="A0AAD9ELI2"/>
<feature type="region of interest" description="Disordered" evidence="1">
    <location>
        <begin position="128"/>
        <end position="147"/>
    </location>
</feature>
<feature type="region of interest" description="Disordered" evidence="1">
    <location>
        <begin position="258"/>
        <end position="288"/>
    </location>
</feature>
<keyword evidence="3" id="KW-1185">Reference proteome</keyword>
<gene>
    <name evidence="2" type="ORF">CCHR01_04589</name>
</gene>